<reference evidence="3 4" key="1">
    <citation type="submission" date="2019-08" db="EMBL/GenBank/DDBJ databases">
        <title>Draft genome sequences of two oriental melons (Cucumis melo L. var makuwa).</title>
        <authorList>
            <person name="Kwon S.-Y."/>
        </authorList>
    </citation>
    <scope>NUCLEOTIDE SEQUENCE [LARGE SCALE GENOMIC DNA]</scope>
    <source>
        <strain evidence="4">cv. Chang Bougi</strain>
        <tissue evidence="3">Leaf</tissue>
    </source>
</reference>
<feature type="compositionally biased region" description="Acidic residues" evidence="1">
    <location>
        <begin position="126"/>
        <end position="149"/>
    </location>
</feature>
<dbReference type="AlphaFoldDB" id="A0A5D3E5I1"/>
<evidence type="ECO:0000259" key="2">
    <source>
        <dbReference type="PROSITE" id="PS00028"/>
    </source>
</evidence>
<dbReference type="EMBL" id="SSTD01000141">
    <property type="protein sequence ID" value="TYK31377.1"/>
    <property type="molecule type" value="Genomic_DNA"/>
</dbReference>
<dbReference type="GO" id="GO:0030687">
    <property type="term" value="C:preribosome, large subunit precursor"/>
    <property type="evidence" value="ECO:0007669"/>
    <property type="project" value="TreeGrafter"/>
</dbReference>
<dbReference type="Proteomes" id="UP000321947">
    <property type="component" value="Unassembled WGS sequence"/>
</dbReference>
<feature type="domain" description="C2H2-type" evidence="2">
    <location>
        <begin position="6"/>
        <end position="28"/>
    </location>
</feature>
<protein>
    <submittedName>
        <fullName evidence="3">Cytoplasmic 60S subunit biogenesis factor REI1-like protein 1</fullName>
    </submittedName>
</protein>
<dbReference type="InterPro" id="IPR013087">
    <property type="entry name" value="Znf_C2H2_type"/>
</dbReference>
<dbReference type="InterPro" id="IPR041661">
    <property type="entry name" value="ZN622/Rei1/Reh1_Znf-C2H2"/>
</dbReference>
<evidence type="ECO:0000313" key="4">
    <source>
        <dbReference type="Proteomes" id="UP000321947"/>
    </source>
</evidence>
<name>A0A5D3E5I1_CUCMM</name>
<dbReference type="InterPro" id="IPR036236">
    <property type="entry name" value="Znf_C2H2_sf"/>
</dbReference>
<evidence type="ECO:0000313" key="3">
    <source>
        <dbReference type="EMBL" id="TYK31377.1"/>
    </source>
</evidence>
<dbReference type="SUPFAM" id="SSF57667">
    <property type="entry name" value="beta-beta-alpha zinc fingers"/>
    <property type="match status" value="2"/>
</dbReference>
<proteinExistence type="predicted"/>
<gene>
    <name evidence="3" type="ORF">E5676_scaffold455G006840</name>
</gene>
<dbReference type="GO" id="GO:0042273">
    <property type="term" value="P:ribosomal large subunit biogenesis"/>
    <property type="evidence" value="ECO:0007669"/>
    <property type="project" value="TreeGrafter"/>
</dbReference>
<dbReference type="InterPro" id="IPR040025">
    <property type="entry name" value="Znf622/Rei1/Reh1"/>
</dbReference>
<comment type="caution">
    <text evidence="3">The sequence shown here is derived from an EMBL/GenBank/DDBJ whole genome shotgun (WGS) entry which is preliminary data.</text>
</comment>
<dbReference type="Pfam" id="PF12756">
    <property type="entry name" value="zf-C2H2_2"/>
    <property type="match status" value="1"/>
</dbReference>
<feature type="domain" description="C2H2-type" evidence="2">
    <location>
        <begin position="71"/>
        <end position="93"/>
    </location>
</feature>
<sequence>MPGLTCNACNKEFLDVDEQKLHYKSEWHRYNLKRKVANVPGVTEALFLARQSAAAAQENAKSRETAMLYSCCLCSKAYRSAQAHAQHLKSRSHIIRASQGAHDQEVEKPIIKPLPQRISNKAPQQSEEEESEDEWEEVDPDEDMVDGNEDEDEDIDAIEVDLDPSCCFMCDLEHDTIESCMVHMHKKHGFFIPDIEYLKDPKGFLTYVGLKVMRDFRCLYCNDNCLPFSSLEAVRKHMEAKSHCKVHYGDEDENEEVELEEFYDYSSSYVDGGGNQLVPSGARDNTVEFGSGGAELILVQGSGERQSTKTLGSRQFLRYYRQKPRPSPANDAAITAVLAARYRSMGLATVQSREKMIRMKVMKEMNRTGLEAMRTKIGLKNNVIRNLPKNVPH</sequence>
<organism evidence="3 4">
    <name type="scientific">Cucumis melo var. makuwa</name>
    <name type="common">Oriental melon</name>
    <dbReference type="NCBI Taxonomy" id="1194695"/>
    <lineage>
        <taxon>Eukaryota</taxon>
        <taxon>Viridiplantae</taxon>
        <taxon>Streptophyta</taxon>
        <taxon>Embryophyta</taxon>
        <taxon>Tracheophyta</taxon>
        <taxon>Spermatophyta</taxon>
        <taxon>Magnoliopsida</taxon>
        <taxon>eudicotyledons</taxon>
        <taxon>Gunneridae</taxon>
        <taxon>Pentapetalae</taxon>
        <taxon>rosids</taxon>
        <taxon>fabids</taxon>
        <taxon>Cucurbitales</taxon>
        <taxon>Cucurbitaceae</taxon>
        <taxon>Benincaseae</taxon>
        <taxon>Cucumis</taxon>
    </lineage>
</organism>
<evidence type="ECO:0000256" key="1">
    <source>
        <dbReference type="SAM" id="MobiDB-lite"/>
    </source>
</evidence>
<dbReference type="PANTHER" id="PTHR13182">
    <property type="entry name" value="ZINC FINGER PROTEIN 622"/>
    <property type="match status" value="1"/>
</dbReference>
<accession>A0A5D3E5I1</accession>
<dbReference type="PANTHER" id="PTHR13182:SF8">
    <property type="entry name" value="CYTOPLASMIC 60S SUBUNIT BIOGENESIS FACTOR ZNF622"/>
    <property type="match status" value="1"/>
</dbReference>
<feature type="region of interest" description="Disordered" evidence="1">
    <location>
        <begin position="112"/>
        <end position="149"/>
    </location>
</feature>
<dbReference type="PROSITE" id="PS00028">
    <property type="entry name" value="ZINC_FINGER_C2H2_1"/>
    <property type="match status" value="2"/>
</dbReference>
<dbReference type="SMART" id="SM00355">
    <property type="entry name" value="ZnF_C2H2"/>
    <property type="match status" value="4"/>
</dbReference>